<protein>
    <submittedName>
        <fullName evidence="1">Uncharacterized protein</fullName>
    </submittedName>
</protein>
<name>A0ACC0HHF8_9ERIC</name>
<comment type="caution">
    <text evidence="1">The sequence shown here is derived from an EMBL/GenBank/DDBJ whole genome shotgun (WGS) entry which is preliminary data.</text>
</comment>
<evidence type="ECO:0000313" key="2">
    <source>
        <dbReference type="Proteomes" id="UP001060215"/>
    </source>
</evidence>
<reference evidence="1 2" key="1">
    <citation type="journal article" date="2022" name="Plant J.">
        <title>Chromosome-level genome of Camellia lanceoleosa provides a valuable resource for understanding genome evolution and self-incompatibility.</title>
        <authorList>
            <person name="Gong W."/>
            <person name="Xiao S."/>
            <person name="Wang L."/>
            <person name="Liao Z."/>
            <person name="Chang Y."/>
            <person name="Mo W."/>
            <person name="Hu G."/>
            <person name="Li W."/>
            <person name="Zhao G."/>
            <person name="Zhu H."/>
            <person name="Hu X."/>
            <person name="Ji K."/>
            <person name="Xiang X."/>
            <person name="Song Q."/>
            <person name="Yuan D."/>
            <person name="Jin S."/>
            <person name="Zhang L."/>
        </authorList>
    </citation>
    <scope>NUCLEOTIDE SEQUENCE [LARGE SCALE GENOMIC DNA]</scope>
    <source>
        <strain evidence="1">SQ_2022a</strain>
    </source>
</reference>
<sequence>MNSDSAFFDSALHSADFLPTAVEQNFVEESMLECFTYCNMYVLNIQCLNVLPTAVEEQNFVEESCRVHDPDEIFNVAASALLELRIDPIQNIAP</sequence>
<keyword evidence="2" id="KW-1185">Reference proteome</keyword>
<evidence type="ECO:0000313" key="1">
    <source>
        <dbReference type="EMBL" id="KAI8013022.1"/>
    </source>
</evidence>
<accession>A0ACC0HHF8</accession>
<proteinExistence type="predicted"/>
<dbReference type="Proteomes" id="UP001060215">
    <property type="component" value="Chromosome 4"/>
</dbReference>
<gene>
    <name evidence="1" type="ORF">LOK49_LG05G01350</name>
</gene>
<dbReference type="EMBL" id="CM045761">
    <property type="protein sequence ID" value="KAI8013022.1"/>
    <property type="molecule type" value="Genomic_DNA"/>
</dbReference>
<organism evidence="1 2">
    <name type="scientific">Camellia lanceoleosa</name>
    <dbReference type="NCBI Taxonomy" id="1840588"/>
    <lineage>
        <taxon>Eukaryota</taxon>
        <taxon>Viridiplantae</taxon>
        <taxon>Streptophyta</taxon>
        <taxon>Embryophyta</taxon>
        <taxon>Tracheophyta</taxon>
        <taxon>Spermatophyta</taxon>
        <taxon>Magnoliopsida</taxon>
        <taxon>eudicotyledons</taxon>
        <taxon>Gunneridae</taxon>
        <taxon>Pentapetalae</taxon>
        <taxon>asterids</taxon>
        <taxon>Ericales</taxon>
        <taxon>Theaceae</taxon>
        <taxon>Camellia</taxon>
    </lineage>
</organism>